<proteinExistence type="predicted"/>
<evidence type="ECO:0000313" key="3">
    <source>
        <dbReference type="Proteomes" id="UP000826725"/>
    </source>
</evidence>
<keyword evidence="3" id="KW-1185">Reference proteome</keyword>
<dbReference type="InterPro" id="IPR013424">
    <property type="entry name" value="Ice-binding_C"/>
</dbReference>
<organism evidence="2 3">
    <name type="scientific">Desulfomarina profundi</name>
    <dbReference type="NCBI Taxonomy" id="2772557"/>
    <lineage>
        <taxon>Bacteria</taxon>
        <taxon>Pseudomonadati</taxon>
        <taxon>Thermodesulfobacteriota</taxon>
        <taxon>Desulfobulbia</taxon>
        <taxon>Desulfobulbales</taxon>
        <taxon>Desulfobulbaceae</taxon>
        <taxon>Desulfomarina</taxon>
    </lineage>
</organism>
<dbReference type="Pfam" id="PF07589">
    <property type="entry name" value="PEP-CTERM"/>
    <property type="match status" value="1"/>
</dbReference>
<dbReference type="NCBIfam" id="TIGR02595">
    <property type="entry name" value="PEP_CTERM"/>
    <property type="match status" value="1"/>
</dbReference>
<dbReference type="Proteomes" id="UP000826725">
    <property type="component" value="Chromosome"/>
</dbReference>
<protein>
    <recommendedName>
        <fullName evidence="1">Ice-binding protein C-terminal domain-containing protein</fullName>
    </recommendedName>
</protein>
<sequence length="245" mass="28012">MATYEFTLTGIEIVSYTVYNGASGSSPVDNDLYSGARLFKTWDNQQWQYTDQYASYQQSSNRDFISWTLGGDKIVDLQLWGYGGRGNNWGERYKVQDWVSASSTDPNWHPYIDSWPSSWGPTPANNNGDLQDWWASDDAEWDYDYNHGFGFYETSYPEFTFSLTLDMDDPAFYGNSSPWYDDREGQMVFWFGAWTMDIDGNFTGFYEGNVILQGELANTVPEPASLLLFGMGLVTVLAGTRCRRK</sequence>
<accession>A0A8D5FDI8</accession>
<evidence type="ECO:0000313" key="2">
    <source>
        <dbReference type="EMBL" id="BCL59577.1"/>
    </source>
</evidence>
<dbReference type="EMBL" id="AP024086">
    <property type="protein sequence ID" value="BCL59577.1"/>
    <property type="molecule type" value="Genomic_DNA"/>
</dbReference>
<reference evidence="2" key="1">
    <citation type="submission" date="2020-09" db="EMBL/GenBank/DDBJ databases">
        <title>Desulfogranum mesoprofundum gen. nov., sp. nov., a novel mesophilic, sulfate-reducing chemolithoautotroph isolated from a deep-sea hydrothermal vent chimney in the Suiyo Seamount.</title>
        <authorList>
            <person name="Hashimoto Y."/>
            <person name="Nakagawa S."/>
        </authorList>
    </citation>
    <scope>NUCLEOTIDE SEQUENCE</scope>
    <source>
        <strain evidence="2">KT2</strain>
    </source>
</reference>
<feature type="domain" description="Ice-binding protein C-terminal" evidence="1">
    <location>
        <begin position="219"/>
        <end position="244"/>
    </location>
</feature>
<dbReference type="AlphaFoldDB" id="A0A8D5FDI8"/>
<evidence type="ECO:0000259" key="1">
    <source>
        <dbReference type="Pfam" id="PF07589"/>
    </source>
</evidence>
<dbReference type="KEGG" id="dbk:DGMP_02700"/>
<name>A0A8D5FDI8_9BACT</name>
<gene>
    <name evidence="2" type="ORF">DGMP_02700</name>
</gene>